<keyword evidence="7 8" id="KW-0472">Membrane</keyword>
<dbReference type="GO" id="GO:0005886">
    <property type="term" value="C:plasma membrane"/>
    <property type="evidence" value="ECO:0007669"/>
    <property type="project" value="UniProtKB-SubCell"/>
</dbReference>
<evidence type="ECO:0000256" key="2">
    <source>
        <dbReference type="ARBA" id="ARBA00022688"/>
    </source>
</evidence>
<evidence type="ECO:0000256" key="5">
    <source>
        <dbReference type="ARBA" id="ARBA00023004"/>
    </source>
</evidence>
<feature type="binding site" evidence="8">
    <location>
        <position position="173"/>
    </location>
    <ligand>
        <name>Fe cation</name>
        <dbReference type="ChEBI" id="CHEBI:24875"/>
        <label>1</label>
    </ligand>
</feature>
<evidence type="ECO:0000256" key="7">
    <source>
        <dbReference type="ARBA" id="ARBA00023136"/>
    </source>
</evidence>
<comment type="caution">
    <text evidence="9">The sequence shown here is derived from an EMBL/GenBank/DDBJ whole genome shotgun (WGS) entry which is preliminary data.</text>
</comment>
<evidence type="ECO:0000256" key="4">
    <source>
        <dbReference type="ARBA" id="ARBA00023002"/>
    </source>
</evidence>
<comment type="subcellular location">
    <subcellularLocation>
        <location evidence="8">Cell membrane</location>
        <topology evidence="8">Peripheral membrane protein</topology>
    </subcellularLocation>
</comment>
<comment type="catalytic activity">
    <reaction evidence="8">
        <text>a 5-methoxy-2-methyl-3-(all-trans-polyprenyl)benzene-1,4-diol + AH2 + O2 = a 3-demethylubiquinol + A + H2O</text>
        <dbReference type="Rhea" id="RHEA:50908"/>
        <dbReference type="Rhea" id="RHEA-COMP:10859"/>
        <dbReference type="Rhea" id="RHEA-COMP:10914"/>
        <dbReference type="ChEBI" id="CHEBI:13193"/>
        <dbReference type="ChEBI" id="CHEBI:15377"/>
        <dbReference type="ChEBI" id="CHEBI:15379"/>
        <dbReference type="ChEBI" id="CHEBI:17499"/>
        <dbReference type="ChEBI" id="CHEBI:84167"/>
        <dbReference type="ChEBI" id="CHEBI:84422"/>
        <dbReference type="EC" id="1.14.99.60"/>
    </reaction>
</comment>
<comment type="function">
    <text evidence="8">Catalyzes the hydroxylation of 2-nonaprenyl-3-methyl-6-methoxy-1,4-benzoquinol during ubiquinone biosynthesis.</text>
</comment>
<dbReference type="OrthoDB" id="7559360at2"/>
<dbReference type="EC" id="1.14.99.60" evidence="8"/>
<dbReference type="InterPro" id="IPR011566">
    <property type="entry name" value="Ubq_synth_Coq7"/>
</dbReference>
<keyword evidence="2 8" id="KW-0831">Ubiquinone biosynthesis</keyword>
<keyword evidence="6 8" id="KW-0503">Monooxygenase</keyword>
<dbReference type="GO" id="GO:0006744">
    <property type="term" value="P:ubiquinone biosynthetic process"/>
    <property type="evidence" value="ECO:0007669"/>
    <property type="project" value="UniProtKB-UniRule"/>
</dbReference>
<protein>
    <recommendedName>
        <fullName evidence="8">3-demethoxyubiquinol 3-hydroxylase</fullName>
        <shortName evidence="8">DMQ hydroxylase</shortName>
        <ecNumber evidence="8">1.14.99.60</ecNumber>
    </recommendedName>
    <alternativeName>
        <fullName evidence="8">2-nonaprenyl-3-methyl-6-methoxy-1,4-benzoquinol hydroxylase</fullName>
    </alternativeName>
</protein>
<feature type="binding site" evidence="8">
    <location>
        <position position="141"/>
    </location>
    <ligand>
        <name>Fe cation</name>
        <dbReference type="ChEBI" id="CHEBI:24875"/>
        <label>2</label>
    </ligand>
</feature>
<dbReference type="HAMAP" id="MF_01658">
    <property type="entry name" value="COQ7"/>
    <property type="match status" value="1"/>
</dbReference>
<dbReference type="AlphaFoldDB" id="A0A512H6J5"/>
<dbReference type="SUPFAM" id="SSF47240">
    <property type="entry name" value="Ferritin-like"/>
    <property type="match status" value="1"/>
</dbReference>
<dbReference type="InterPro" id="IPR009078">
    <property type="entry name" value="Ferritin-like_SF"/>
</dbReference>
<feature type="binding site" evidence="8">
    <location>
        <position position="57"/>
    </location>
    <ligand>
        <name>Fe cation</name>
        <dbReference type="ChEBI" id="CHEBI:24875"/>
        <label>1</label>
    </ligand>
</feature>
<evidence type="ECO:0000256" key="3">
    <source>
        <dbReference type="ARBA" id="ARBA00022723"/>
    </source>
</evidence>
<dbReference type="CDD" id="cd01042">
    <property type="entry name" value="DMQH"/>
    <property type="match status" value="1"/>
</dbReference>
<keyword evidence="3 8" id="KW-0479">Metal-binding</keyword>
<name>A0A512H6J5_9PROT</name>
<dbReference type="RefSeq" id="WP_147163115.1">
    <property type="nucleotide sequence ID" value="NZ_BJZO01000026.1"/>
</dbReference>
<dbReference type="EMBL" id="BJZO01000026">
    <property type="protein sequence ID" value="GEO81073.1"/>
    <property type="molecule type" value="Genomic_DNA"/>
</dbReference>
<evidence type="ECO:0000256" key="6">
    <source>
        <dbReference type="ARBA" id="ARBA00023033"/>
    </source>
</evidence>
<keyword evidence="8" id="KW-1003">Cell membrane</keyword>
<reference evidence="9 10" key="1">
    <citation type="submission" date="2019-07" db="EMBL/GenBank/DDBJ databases">
        <title>Whole genome shotgun sequence of Rhodospirillum oryzae NBRC 107573.</title>
        <authorList>
            <person name="Hosoyama A."/>
            <person name="Uohara A."/>
            <person name="Ohji S."/>
            <person name="Ichikawa N."/>
        </authorList>
    </citation>
    <scope>NUCLEOTIDE SEQUENCE [LARGE SCALE GENOMIC DNA]</scope>
    <source>
        <strain evidence="9 10">NBRC 107573</strain>
    </source>
</reference>
<keyword evidence="5 8" id="KW-0408">Iron</keyword>
<organism evidence="9 10">
    <name type="scientific">Pararhodospirillum oryzae</name>
    <dbReference type="NCBI Taxonomy" id="478448"/>
    <lineage>
        <taxon>Bacteria</taxon>
        <taxon>Pseudomonadati</taxon>
        <taxon>Pseudomonadota</taxon>
        <taxon>Alphaproteobacteria</taxon>
        <taxon>Rhodospirillales</taxon>
        <taxon>Rhodospirillaceae</taxon>
        <taxon>Pararhodospirillum</taxon>
    </lineage>
</organism>
<feature type="binding site" evidence="8">
    <location>
        <position position="89"/>
    </location>
    <ligand>
        <name>Fe cation</name>
        <dbReference type="ChEBI" id="CHEBI:24875"/>
        <label>2</label>
    </ligand>
</feature>
<keyword evidence="10" id="KW-1185">Reference proteome</keyword>
<comment type="cofactor">
    <cofactor evidence="8">
        <name>Fe cation</name>
        <dbReference type="ChEBI" id="CHEBI:24875"/>
    </cofactor>
    <text evidence="8">Binds 2 iron ions per subunit.</text>
</comment>
<evidence type="ECO:0000313" key="9">
    <source>
        <dbReference type="EMBL" id="GEO81073.1"/>
    </source>
</evidence>
<keyword evidence="4 8" id="KW-0560">Oxidoreductase</keyword>
<dbReference type="PANTHER" id="PTHR11237">
    <property type="entry name" value="COENZYME Q10 BIOSYNTHESIS PROTEIN 7"/>
    <property type="match status" value="1"/>
</dbReference>
<evidence type="ECO:0000256" key="8">
    <source>
        <dbReference type="HAMAP-Rule" id="MF_01658"/>
    </source>
</evidence>
<evidence type="ECO:0000313" key="10">
    <source>
        <dbReference type="Proteomes" id="UP000321567"/>
    </source>
</evidence>
<dbReference type="Pfam" id="PF03232">
    <property type="entry name" value="COQ7"/>
    <property type="match status" value="1"/>
</dbReference>
<accession>A0A512H6J5</accession>
<sequence>MTVRRSRATPVPEVFRPSEEDVLAQVQGRLTRRGRRPGDLPRAALVDRVLRVDQAGEYGAVRIYQGQHAVMARRRSPKAAVVAGMRASEERHLATFNALMVERRARPTLLAPLWHVAGFALGAGTALLGDEMAMACTTAVEEVIDDHYRAQADSLGDDELPLKATLAHFRLEEVHHRDQGLAHGAEQAPAYPLVSEAIKAGTRVAIWLSERL</sequence>
<dbReference type="PANTHER" id="PTHR11237:SF4">
    <property type="entry name" value="5-DEMETHOXYUBIQUINONE HYDROXYLASE, MITOCHONDRIAL"/>
    <property type="match status" value="1"/>
</dbReference>
<feature type="binding site" evidence="8">
    <location>
        <position position="89"/>
    </location>
    <ligand>
        <name>Fe cation</name>
        <dbReference type="ChEBI" id="CHEBI:24875"/>
        <label>1</label>
    </ligand>
</feature>
<dbReference type="GO" id="GO:0008682">
    <property type="term" value="F:3-demethoxyubiquinol 3-hydroxylase activity"/>
    <property type="evidence" value="ECO:0007669"/>
    <property type="project" value="UniProtKB-EC"/>
</dbReference>
<dbReference type="GO" id="GO:0046872">
    <property type="term" value="F:metal ion binding"/>
    <property type="evidence" value="ECO:0007669"/>
    <property type="project" value="UniProtKB-KW"/>
</dbReference>
<feature type="binding site" evidence="8">
    <location>
        <position position="92"/>
    </location>
    <ligand>
        <name>Fe cation</name>
        <dbReference type="ChEBI" id="CHEBI:24875"/>
        <label>1</label>
    </ligand>
</feature>
<feature type="binding site" evidence="8">
    <location>
        <position position="176"/>
    </location>
    <ligand>
        <name>Fe cation</name>
        <dbReference type="ChEBI" id="CHEBI:24875"/>
        <label>2</label>
    </ligand>
</feature>
<gene>
    <name evidence="8 9" type="primary">coq7</name>
    <name evidence="9" type="ORF">ROR02_12040</name>
</gene>
<dbReference type="UniPathway" id="UPA00232"/>
<evidence type="ECO:0000256" key="1">
    <source>
        <dbReference type="ARBA" id="ARBA00004749"/>
    </source>
</evidence>
<feature type="binding site" evidence="8">
    <location>
        <position position="173"/>
    </location>
    <ligand>
        <name>Fe cation</name>
        <dbReference type="ChEBI" id="CHEBI:24875"/>
        <label>2</label>
    </ligand>
</feature>
<comment type="similarity">
    <text evidence="8">Belongs to the COQ7 family.</text>
</comment>
<proteinExistence type="inferred from homology"/>
<dbReference type="Proteomes" id="UP000321567">
    <property type="component" value="Unassembled WGS sequence"/>
</dbReference>
<comment type="pathway">
    <text evidence="1 8">Cofactor biosynthesis; ubiquinone biosynthesis.</text>
</comment>